<sequence length="435" mass="47716">MPSTPGTSFSSDEKPSRRVGKKQKREIPFSLPSPHPSDTYPAEQSPSEASQSEAPQSDEPNPSGDEVQDIYELPSIQEAFETIRDHARQLPPESESATFDLGGQEAYIELHRRLEESKLLEVFRELRKEWDACTGILIIRLMPASPLHEALQNHVTCTIHSELNRVAREFPALKPFRDKIIGSDHAAVQTGRSQIPTFESSPDGQMSYLGPNTTSSPFLFEVAYSQSDKDLCGKVMNYFNNGHGIMTVLTLNVEHAAKDVRKAESHSHCGRVSLYTITYEDEGAVPDGNEEGAASNDVVDTSSDDDTLANSSDDSAGTLRRLMREVFRDAGGNAQQGEVAIPFECFLPRAARSSASPAAKQATVRLSFEGLATALANGEALQRSSDIAPSRKRKAAKWVMVDEEQGVFQRVARPKRQKTKSLPRRSSRVAGSSVG</sequence>
<proteinExistence type="predicted"/>
<dbReference type="AlphaFoldDB" id="A0AAI8VTW0"/>
<feature type="region of interest" description="Disordered" evidence="1">
    <location>
        <begin position="282"/>
        <end position="315"/>
    </location>
</feature>
<name>A0AAI8VTW0_9PEZI</name>
<feature type="compositionally biased region" description="Basic residues" evidence="1">
    <location>
        <begin position="412"/>
        <end position="427"/>
    </location>
</feature>
<reference evidence="2" key="1">
    <citation type="submission" date="2023-10" db="EMBL/GenBank/DDBJ databases">
        <authorList>
            <person name="Hackl T."/>
        </authorList>
    </citation>
    <scope>NUCLEOTIDE SEQUENCE</scope>
</reference>
<organism evidence="2 3">
    <name type="scientific">Anthostomella pinea</name>
    <dbReference type="NCBI Taxonomy" id="933095"/>
    <lineage>
        <taxon>Eukaryota</taxon>
        <taxon>Fungi</taxon>
        <taxon>Dikarya</taxon>
        <taxon>Ascomycota</taxon>
        <taxon>Pezizomycotina</taxon>
        <taxon>Sordariomycetes</taxon>
        <taxon>Xylariomycetidae</taxon>
        <taxon>Xylariales</taxon>
        <taxon>Xylariaceae</taxon>
        <taxon>Anthostomella</taxon>
    </lineage>
</organism>
<feature type="compositionally biased region" description="Low complexity" evidence="1">
    <location>
        <begin position="41"/>
        <end position="57"/>
    </location>
</feature>
<evidence type="ECO:0000256" key="1">
    <source>
        <dbReference type="SAM" id="MobiDB-lite"/>
    </source>
</evidence>
<feature type="region of interest" description="Disordered" evidence="1">
    <location>
        <begin position="410"/>
        <end position="435"/>
    </location>
</feature>
<comment type="caution">
    <text evidence="2">The sequence shown here is derived from an EMBL/GenBank/DDBJ whole genome shotgun (WGS) entry which is preliminary data.</text>
</comment>
<gene>
    <name evidence="2" type="ORF">KHLLAP_LOCUS11427</name>
</gene>
<keyword evidence="3" id="KW-1185">Reference proteome</keyword>
<evidence type="ECO:0000313" key="2">
    <source>
        <dbReference type="EMBL" id="CAJ2510959.1"/>
    </source>
</evidence>
<dbReference type="EMBL" id="CAUWAG010000018">
    <property type="protein sequence ID" value="CAJ2510959.1"/>
    <property type="molecule type" value="Genomic_DNA"/>
</dbReference>
<evidence type="ECO:0000313" key="3">
    <source>
        <dbReference type="Proteomes" id="UP001295740"/>
    </source>
</evidence>
<protein>
    <submittedName>
        <fullName evidence="2">Uu.00g065840.m01.CDS01</fullName>
    </submittedName>
</protein>
<accession>A0AAI8VTW0</accession>
<feature type="compositionally biased region" description="Polar residues" evidence="1">
    <location>
        <begin position="1"/>
        <end position="10"/>
    </location>
</feature>
<feature type="region of interest" description="Disordered" evidence="1">
    <location>
        <begin position="1"/>
        <end position="67"/>
    </location>
</feature>
<dbReference type="Proteomes" id="UP001295740">
    <property type="component" value="Unassembled WGS sequence"/>
</dbReference>